<organism evidence="1 2">
    <name type="scientific">Handelsmanbacteria sp. (strain RIFCSPLOWO2_12_FULL_64_10)</name>
    <dbReference type="NCBI Taxonomy" id="1817868"/>
    <lineage>
        <taxon>Bacteria</taxon>
        <taxon>Candidatus Handelsmaniibacteriota</taxon>
    </lineage>
</organism>
<protein>
    <recommendedName>
        <fullName evidence="3">Alginate export domain-containing protein</fullName>
    </recommendedName>
</protein>
<dbReference type="AlphaFoldDB" id="A0A1F6C4D7"/>
<dbReference type="Proteomes" id="UP000178606">
    <property type="component" value="Unassembled WGS sequence"/>
</dbReference>
<gene>
    <name evidence="1" type="ORF">A3F84_27930</name>
</gene>
<name>A0A1F6C4D7_HANXR</name>
<accession>A0A1F6C4D7</accession>
<evidence type="ECO:0000313" key="2">
    <source>
        <dbReference type="Proteomes" id="UP000178606"/>
    </source>
</evidence>
<sequence length="421" mass="48074">MRLALIWILLVPVLALSEEGAVEIPQGEEKKLEWSGNLDVKYALFHTARKSPTYRLQFSRADALSSYLSQYRLEPYLNADYSAKDLGFHLKTHATYLSDEESSVDLFEVYGNFNPSFNTTIQAGKRVYSWGKGYAFNPSGYLNPYKDPENPELAQAGLLSASVEYVKSFSSDALRNFSLLFAMIPPAANINGRYAELKDTDLALKVYCLLWDADLDLMGYYSKINPKRIGMDFARNLRENLEVHGELSYDQNVRRHTVVNGGLRTEQRKGFSYLSGFRYLSKSNTTVIGEYYHNGIGLSRREYERYADFLASGADSEGADAAQQALEVSQKNFRGGFLMQNYLYVKVIQPEPFNWLYFTPSIYTIYNLGDKSFLFSASLVYKPVTNLEFVFWPTFLFGGTGTELGGRPFQQKLELWMRVYF</sequence>
<dbReference type="EMBL" id="MFKF01000418">
    <property type="protein sequence ID" value="OGG44040.1"/>
    <property type="molecule type" value="Genomic_DNA"/>
</dbReference>
<evidence type="ECO:0000313" key="1">
    <source>
        <dbReference type="EMBL" id="OGG44040.1"/>
    </source>
</evidence>
<proteinExistence type="predicted"/>
<reference evidence="1 2" key="1">
    <citation type="journal article" date="2016" name="Nat. Commun.">
        <title>Thousands of microbial genomes shed light on interconnected biogeochemical processes in an aquifer system.</title>
        <authorList>
            <person name="Anantharaman K."/>
            <person name="Brown C.T."/>
            <person name="Hug L.A."/>
            <person name="Sharon I."/>
            <person name="Castelle C.J."/>
            <person name="Probst A.J."/>
            <person name="Thomas B.C."/>
            <person name="Singh A."/>
            <person name="Wilkins M.J."/>
            <person name="Karaoz U."/>
            <person name="Brodie E.L."/>
            <person name="Williams K.H."/>
            <person name="Hubbard S.S."/>
            <person name="Banfield J.F."/>
        </authorList>
    </citation>
    <scope>NUCLEOTIDE SEQUENCE [LARGE SCALE GENOMIC DNA]</scope>
    <source>
        <strain evidence="2">RIFCSPLOWO2_12_FULL_64_10</strain>
    </source>
</reference>
<evidence type="ECO:0008006" key="3">
    <source>
        <dbReference type="Google" id="ProtNLM"/>
    </source>
</evidence>
<comment type="caution">
    <text evidence="1">The sequence shown here is derived from an EMBL/GenBank/DDBJ whole genome shotgun (WGS) entry which is preliminary data.</text>
</comment>